<feature type="transmembrane region" description="Helical" evidence="4">
    <location>
        <begin position="60"/>
        <end position="78"/>
    </location>
</feature>
<keyword evidence="4" id="KW-0812">Transmembrane</keyword>
<dbReference type="Gene3D" id="3.30.40.10">
    <property type="entry name" value="Zinc/RING finger domain, C3HC4 (zinc finger)"/>
    <property type="match status" value="1"/>
</dbReference>
<dbReference type="GO" id="GO:0005634">
    <property type="term" value="C:nucleus"/>
    <property type="evidence" value="ECO:0007669"/>
    <property type="project" value="UniProtKB-ARBA"/>
</dbReference>
<proteinExistence type="predicted"/>
<keyword evidence="1" id="KW-0479">Metal-binding</keyword>
<evidence type="ECO:0000256" key="4">
    <source>
        <dbReference type="SAM" id="Phobius"/>
    </source>
</evidence>
<reference evidence="6" key="1">
    <citation type="submission" date="2022-07" db="EMBL/GenBank/DDBJ databases">
        <authorList>
            <person name="Trinca V."/>
            <person name="Uliana J.V.C."/>
            <person name="Torres T.T."/>
            <person name="Ward R.J."/>
            <person name="Monesi N."/>
        </authorList>
    </citation>
    <scope>NUCLEOTIDE SEQUENCE</scope>
    <source>
        <strain evidence="6">HSMRA1968</strain>
        <tissue evidence="6">Whole embryos</tissue>
    </source>
</reference>
<dbReference type="InterPro" id="IPR013083">
    <property type="entry name" value="Znf_RING/FYVE/PHD"/>
</dbReference>
<dbReference type="Pfam" id="PF00097">
    <property type="entry name" value="zf-C3HC4"/>
    <property type="match status" value="1"/>
</dbReference>
<name>A0A9Q0S6N2_9DIPT</name>
<dbReference type="InterPro" id="IPR018957">
    <property type="entry name" value="Znf_C3HC4_RING-type"/>
</dbReference>
<dbReference type="InterPro" id="IPR017907">
    <property type="entry name" value="Znf_RING_CS"/>
</dbReference>
<organism evidence="6 7">
    <name type="scientific">Pseudolycoriella hygida</name>
    <dbReference type="NCBI Taxonomy" id="35572"/>
    <lineage>
        <taxon>Eukaryota</taxon>
        <taxon>Metazoa</taxon>
        <taxon>Ecdysozoa</taxon>
        <taxon>Arthropoda</taxon>
        <taxon>Hexapoda</taxon>
        <taxon>Insecta</taxon>
        <taxon>Pterygota</taxon>
        <taxon>Neoptera</taxon>
        <taxon>Endopterygota</taxon>
        <taxon>Diptera</taxon>
        <taxon>Nematocera</taxon>
        <taxon>Sciaroidea</taxon>
        <taxon>Sciaridae</taxon>
        <taxon>Pseudolycoriella</taxon>
    </lineage>
</organism>
<evidence type="ECO:0000256" key="1">
    <source>
        <dbReference type="ARBA" id="ARBA00022723"/>
    </source>
</evidence>
<dbReference type="SUPFAM" id="SSF57850">
    <property type="entry name" value="RING/U-box"/>
    <property type="match status" value="1"/>
</dbReference>
<evidence type="ECO:0000256" key="3">
    <source>
        <dbReference type="ARBA" id="ARBA00022833"/>
    </source>
</evidence>
<keyword evidence="4" id="KW-1133">Transmembrane helix</keyword>
<accession>A0A9Q0S6N2</accession>
<keyword evidence="7" id="KW-1185">Reference proteome</keyword>
<evidence type="ECO:0000259" key="5">
    <source>
        <dbReference type="Pfam" id="PF00097"/>
    </source>
</evidence>
<dbReference type="PROSITE" id="PS00518">
    <property type="entry name" value="ZF_RING_1"/>
    <property type="match status" value="1"/>
</dbReference>
<feature type="non-terminal residue" evidence="6">
    <location>
        <position position="1"/>
    </location>
</feature>
<keyword evidence="3" id="KW-0862">Zinc</keyword>
<comment type="caution">
    <text evidence="6">The sequence shown here is derived from an EMBL/GenBank/DDBJ whole genome shotgun (WGS) entry which is preliminary data.</text>
</comment>
<evidence type="ECO:0000313" key="7">
    <source>
        <dbReference type="Proteomes" id="UP001151699"/>
    </source>
</evidence>
<keyword evidence="2" id="KW-0863">Zinc-finger</keyword>
<dbReference type="GO" id="GO:0008270">
    <property type="term" value="F:zinc ion binding"/>
    <property type="evidence" value="ECO:0007669"/>
    <property type="project" value="UniProtKB-KW"/>
</dbReference>
<evidence type="ECO:0000313" key="6">
    <source>
        <dbReference type="EMBL" id="KAJ6645470.1"/>
    </source>
</evidence>
<gene>
    <name evidence="6" type="ORF">Bhyg_00676</name>
</gene>
<protein>
    <recommendedName>
        <fullName evidence="5">Zinc finger C3HC4 RING-type domain-containing protein</fullName>
    </recommendedName>
</protein>
<dbReference type="OrthoDB" id="6105938at2759"/>
<evidence type="ECO:0000256" key="2">
    <source>
        <dbReference type="ARBA" id="ARBA00022771"/>
    </source>
</evidence>
<dbReference type="EMBL" id="WJQU01000001">
    <property type="protein sequence ID" value="KAJ6645470.1"/>
    <property type="molecule type" value="Genomic_DNA"/>
</dbReference>
<keyword evidence="4" id="KW-0472">Membrane</keyword>
<dbReference type="AlphaFoldDB" id="A0A9Q0S6N2"/>
<feature type="transmembrane region" description="Helical" evidence="4">
    <location>
        <begin position="36"/>
        <end position="54"/>
    </location>
</feature>
<sequence length="81" mass="9092">TLTCGHKFCTGCISNTPEKRLPRCPLCLPNIFRDPYLLAGFTLTFGALLLILFMKTFGLYVSPWCYLHLLVLLILAVCKLA</sequence>
<dbReference type="Proteomes" id="UP001151699">
    <property type="component" value="Chromosome A"/>
</dbReference>
<feature type="domain" description="Zinc finger C3HC4 RING-type" evidence="5">
    <location>
        <begin position="1"/>
        <end position="27"/>
    </location>
</feature>